<evidence type="ECO:0000313" key="2">
    <source>
        <dbReference type="EMBL" id="MBO0476909.1"/>
    </source>
</evidence>
<reference evidence="2 3" key="1">
    <citation type="submission" date="2021-03" db="EMBL/GenBank/DDBJ databases">
        <title>Enterococcal diversity collection.</title>
        <authorList>
            <person name="Gilmore M.S."/>
            <person name="Schwartzman J."/>
            <person name="Van Tyne D."/>
            <person name="Martin M."/>
            <person name="Earl A.M."/>
            <person name="Manson A.L."/>
            <person name="Straub T."/>
            <person name="Salamzade R."/>
            <person name="Saavedra J."/>
            <person name="Lebreton F."/>
            <person name="Prichula J."/>
            <person name="Schaufler K."/>
            <person name="Gaca A."/>
            <person name="Sgardioli B."/>
            <person name="Wagenaar J."/>
            <person name="Strong T."/>
        </authorList>
    </citation>
    <scope>NUCLEOTIDE SEQUENCE [LARGE SCALE GENOMIC DNA]</scope>
    <source>
        <strain evidence="2 3">DIV0080</strain>
    </source>
</reference>
<keyword evidence="3" id="KW-1185">Reference proteome</keyword>
<dbReference type="Gene3D" id="3.40.630.30">
    <property type="match status" value="1"/>
</dbReference>
<evidence type="ECO:0000259" key="1">
    <source>
        <dbReference type="PROSITE" id="PS51186"/>
    </source>
</evidence>
<feature type="domain" description="N-acetyltransferase" evidence="1">
    <location>
        <begin position="8"/>
        <end position="173"/>
    </location>
</feature>
<dbReference type="InterPro" id="IPR016181">
    <property type="entry name" value="Acyl_CoA_acyltransferase"/>
</dbReference>
<accession>A0ABS3HT27</accession>
<dbReference type="Pfam" id="PF13302">
    <property type="entry name" value="Acetyltransf_3"/>
    <property type="match status" value="1"/>
</dbReference>
<dbReference type="CDD" id="cd04301">
    <property type="entry name" value="NAT_SF"/>
    <property type="match status" value="1"/>
</dbReference>
<dbReference type="PANTHER" id="PTHR39173:SF1">
    <property type="entry name" value="ACETYLTRANSFERASE"/>
    <property type="match status" value="1"/>
</dbReference>
<comment type="caution">
    <text evidence="2">The sequence shown here is derived from an EMBL/GenBank/DDBJ whole genome shotgun (WGS) entry which is preliminary data.</text>
</comment>
<dbReference type="EMBL" id="JAFLVX010000018">
    <property type="protein sequence ID" value="MBO0476909.1"/>
    <property type="molecule type" value="Genomic_DNA"/>
</dbReference>
<sequence length="173" mass="20104">MTIEIELVLVDEVPEKEIALFKREFLKNKEIIHGSNGLTSAMTIRDWKRKVIALFNKPNKNQVKTKQWFIVNKDHHLVGCIDCRYRLLPYHELEGGHIGYSIRPSDRGKGYANQGLKLALTYAKNEVGLSHCLLTCDETNTVSRHIIRQNKGELKQVITLNKRKIEHYEIFLH</sequence>
<dbReference type="PROSITE" id="PS51186">
    <property type="entry name" value="GNAT"/>
    <property type="match status" value="1"/>
</dbReference>
<organism evidence="2 3">
    <name type="scientific">Candidatus Vagococcus giribetii</name>
    <dbReference type="NCBI Taxonomy" id="2230876"/>
    <lineage>
        <taxon>Bacteria</taxon>
        <taxon>Bacillati</taxon>
        <taxon>Bacillota</taxon>
        <taxon>Bacilli</taxon>
        <taxon>Lactobacillales</taxon>
        <taxon>Enterococcaceae</taxon>
        <taxon>Vagococcus</taxon>
    </lineage>
</organism>
<dbReference type="InterPro" id="IPR000182">
    <property type="entry name" value="GNAT_dom"/>
</dbReference>
<evidence type="ECO:0000313" key="3">
    <source>
        <dbReference type="Proteomes" id="UP000664857"/>
    </source>
</evidence>
<dbReference type="SUPFAM" id="SSF55729">
    <property type="entry name" value="Acyl-CoA N-acyltransferases (Nat)"/>
    <property type="match status" value="1"/>
</dbReference>
<proteinExistence type="predicted"/>
<dbReference type="Proteomes" id="UP000664857">
    <property type="component" value="Unassembled WGS sequence"/>
</dbReference>
<protein>
    <submittedName>
        <fullName evidence="2">GNAT family N-acetyltransferase</fullName>
    </submittedName>
</protein>
<gene>
    <name evidence="2" type="ORF">DOK76_07495</name>
</gene>
<dbReference type="PANTHER" id="PTHR39173">
    <property type="entry name" value="ACETYLTRANSFERASE"/>
    <property type="match status" value="1"/>
</dbReference>
<name>A0ABS3HT27_9ENTE</name>